<proteinExistence type="predicted"/>
<feature type="region of interest" description="Disordered" evidence="1">
    <location>
        <begin position="114"/>
        <end position="142"/>
    </location>
</feature>
<dbReference type="Pfam" id="PF24747">
    <property type="entry name" value="Zn-ribbon_GIR1"/>
    <property type="match status" value="1"/>
</dbReference>
<protein>
    <recommendedName>
        <fullName evidence="3">GIR1-like zinc ribbon domain-containing protein</fullName>
    </recommendedName>
</protein>
<dbReference type="InterPro" id="IPR056440">
    <property type="entry name" value="Zn-ribbon_GIR1"/>
</dbReference>
<organism evidence="4 5">
    <name type="scientific">Populus deltoides</name>
    <name type="common">Eastern poplar</name>
    <name type="synonym">Eastern cottonwood</name>
    <dbReference type="NCBI Taxonomy" id="3696"/>
    <lineage>
        <taxon>Eukaryota</taxon>
        <taxon>Viridiplantae</taxon>
        <taxon>Streptophyta</taxon>
        <taxon>Embryophyta</taxon>
        <taxon>Tracheophyta</taxon>
        <taxon>Spermatophyta</taxon>
        <taxon>Magnoliopsida</taxon>
        <taxon>eudicotyledons</taxon>
        <taxon>Gunneridae</taxon>
        <taxon>Pentapetalae</taxon>
        <taxon>rosids</taxon>
        <taxon>fabids</taxon>
        <taxon>Malpighiales</taxon>
        <taxon>Salicaceae</taxon>
        <taxon>Saliceae</taxon>
        <taxon>Populus</taxon>
    </lineage>
</organism>
<evidence type="ECO:0000313" key="4">
    <source>
        <dbReference type="EMBL" id="KAH8494765.1"/>
    </source>
</evidence>
<evidence type="ECO:0000259" key="3">
    <source>
        <dbReference type="Pfam" id="PF24747"/>
    </source>
</evidence>
<dbReference type="PANTHER" id="PTHR33177">
    <property type="entry name" value="PUTATIVE-RELATED"/>
    <property type="match status" value="1"/>
</dbReference>
<comment type="caution">
    <text evidence="4">The sequence shown here is derived from an EMBL/GenBank/DDBJ whole genome shotgun (WGS) entry which is preliminary data.</text>
</comment>
<name>A0A8T2XMJ3_POPDE</name>
<keyword evidence="2" id="KW-0472">Membrane</keyword>
<gene>
    <name evidence="4" type="ORF">H0E87_021247</name>
</gene>
<evidence type="ECO:0000256" key="2">
    <source>
        <dbReference type="SAM" id="Phobius"/>
    </source>
</evidence>
<feature type="domain" description="GIR1-like zinc ribbon" evidence="3">
    <location>
        <begin position="221"/>
        <end position="245"/>
    </location>
</feature>
<dbReference type="PANTHER" id="PTHR33177:SF27">
    <property type="entry name" value="INTEGRATOR COMPLEX SUBUNIT 6 HOMOLOG"/>
    <property type="match status" value="1"/>
</dbReference>
<evidence type="ECO:0000313" key="5">
    <source>
        <dbReference type="Proteomes" id="UP000807159"/>
    </source>
</evidence>
<feature type="transmembrane region" description="Helical" evidence="2">
    <location>
        <begin position="20"/>
        <end position="41"/>
    </location>
</feature>
<reference evidence="4" key="1">
    <citation type="journal article" date="2021" name="J. Hered.">
        <title>Genome Assembly of Salicaceae Populus deltoides (Eastern Cottonwood) I-69 Based on Nanopore Sequencing and Hi-C Technologies.</title>
        <authorList>
            <person name="Bai S."/>
            <person name="Wu H."/>
            <person name="Zhang J."/>
            <person name="Pan Z."/>
            <person name="Zhao W."/>
            <person name="Li Z."/>
            <person name="Tong C."/>
        </authorList>
    </citation>
    <scope>NUCLEOTIDE SEQUENCE</scope>
    <source>
        <tissue evidence="4">Leaf</tissue>
    </source>
</reference>
<keyword evidence="2" id="KW-1133">Transmembrane helix</keyword>
<keyword evidence="2" id="KW-0812">Transmembrane</keyword>
<dbReference type="EMBL" id="JACEGQ020000011">
    <property type="protein sequence ID" value="KAH8494765.1"/>
    <property type="molecule type" value="Genomic_DNA"/>
</dbReference>
<sequence>MGFIDFSFSLFITSILHRYSMYLLSFLSLNLLLINFVLSPLSAKGLEKNRLDMAADVSSIVNSTRNSEILITKDLLGGFSKVANKDLDLDLQVTKTWDAPHDFKSSGKVYSQRCNSVSSPLPSPNSMKHHKQRTAQESGVQDSKFPPLKFLEESCLELKLVPSSHCQSVCTLDKVKSALQRAEKETMTKKRSPPPPNPQTSDIKEDRNGTASSSTGVFAAACPGCLLYVITLKTNPKCPSCNSIVPSPSATKKPRIDLNASL</sequence>
<dbReference type="AlphaFoldDB" id="A0A8T2XMJ3"/>
<dbReference type="Proteomes" id="UP000807159">
    <property type="component" value="Chromosome 11"/>
</dbReference>
<evidence type="ECO:0000256" key="1">
    <source>
        <dbReference type="SAM" id="MobiDB-lite"/>
    </source>
</evidence>
<feature type="compositionally biased region" description="Low complexity" evidence="1">
    <location>
        <begin position="115"/>
        <end position="126"/>
    </location>
</feature>
<keyword evidence="5" id="KW-1185">Reference proteome</keyword>
<dbReference type="InterPro" id="IPR055281">
    <property type="entry name" value="GIR1-2/SIED1"/>
</dbReference>
<feature type="region of interest" description="Disordered" evidence="1">
    <location>
        <begin position="181"/>
        <end position="211"/>
    </location>
</feature>
<accession>A0A8T2XMJ3</accession>